<evidence type="ECO:0000313" key="9">
    <source>
        <dbReference type="Proteomes" id="UP000253250"/>
    </source>
</evidence>
<dbReference type="PANTHER" id="PTHR11609:SF5">
    <property type="entry name" value="PHOSPHORIBOSYLAMINOIMIDAZOLE CARBOXYLASE"/>
    <property type="match status" value="1"/>
</dbReference>
<gene>
    <name evidence="5 6" type="primary">purK</name>
    <name evidence="8" type="ORF">C4900_13705</name>
</gene>
<dbReference type="InterPro" id="IPR054350">
    <property type="entry name" value="PurT/PurK_preATP-grasp"/>
</dbReference>
<feature type="binding site" evidence="5">
    <location>
        <position position="138"/>
    </location>
    <ligand>
        <name>ATP</name>
        <dbReference type="ChEBI" id="CHEBI:30616"/>
    </ligand>
</feature>
<feature type="binding site" evidence="5">
    <location>
        <begin position="143"/>
        <end position="149"/>
    </location>
    <ligand>
        <name>ATP</name>
        <dbReference type="ChEBI" id="CHEBI:30616"/>
    </ligand>
</feature>
<comment type="pathway">
    <text evidence="5 6">Purine metabolism; IMP biosynthesis via de novo pathway; 5-amino-1-(5-phospho-D-ribosyl)imidazole-4-carboxylate from 5-amino-1-(5-phospho-D-ribosyl)imidazole (N5-CAIR route): step 1/2.</text>
</comment>
<dbReference type="InterPro" id="IPR011054">
    <property type="entry name" value="Rudment_hybrid_motif"/>
</dbReference>
<dbReference type="InterPro" id="IPR011761">
    <property type="entry name" value="ATP-grasp"/>
</dbReference>
<dbReference type="Proteomes" id="UP000253250">
    <property type="component" value="Unassembled WGS sequence"/>
</dbReference>
<dbReference type="OrthoDB" id="9804625at2"/>
<evidence type="ECO:0000259" key="7">
    <source>
        <dbReference type="PROSITE" id="PS50975"/>
    </source>
</evidence>
<accession>A0A368HID5</accession>
<dbReference type="Gene3D" id="3.30.470.20">
    <property type="entry name" value="ATP-grasp fold, B domain"/>
    <property type="match status" value="1"/>
</dbReference>
<dbReference type="HAMAP" id="MF_01928">
    <property type="entry name" value="PurK"/>
    <property type="match status" value="1"/>
</dbReference>
<dbReference type="InterPro" id="IPR005875">
    <property type="entry name" value="PurK"/>
</dbReference>
<dbReference type="Pfam" id="PF22660">
    <property type="entry name" value="RS_preATP-grasp-like"/>
    <property type="match status" value="1"/>
</dbReference>
<comment type="catalytic activity">
    <reaction evidence="5 6">
        <text>5-amino-1-(5-phospho-beta-D-ribosyl)imidazole + hydrogencarbonate + ATP = 5-carboxyamino-1-(5-phospho-D-ribosyl)imidazole + ADP + phosphate + 2 H(+)</text>
        <dbReference type="Rhea" id="RHEA:19317"/>
        <dbReference type="ChEBI" id="CHEBI:15378"/>
        <dbReference type="ChEBI" id="CHEBI:17544"/>
        <dbReference type="ChEBI" id="CHEBI:30616"/>
        <dbReference type="ChEBI" id="CHEBI:43474"/>
        <dbReference type="ChEBI" id="CHEBI:58730"/>
        <dbReference type="ChEBI" id="CHEBI:137981"/>
        <dbReference type="ChEBI" id="CHEBI:456216"/>
        <dbReference type="EC" id="6.3.4.18"/>
    </reaction>
</comment>
<comment type="subunit">
    <text evidence="5 6">Homodimer.</text>
</comment>
<dbReference type="FunFam" id="3.30.1490.20:FF:000015">
    <property type="entry name" value="N5-carboxyaminoimidazole ribonucleotide synthase"/>
    <property type="match status" value="1"/>
</dbReference>
<keyword evidence="2 5" id="KW-0547">Nucleotide-binding</keyword>
<dbReference type="GO" id="GO:0046872">
    <property type="term" value="F:metal ion binding"/>
    <property type="evidence" value="ECO:0007669"/>
    <property type="project" value="InterPro"/>
</dbReference>
<dbReference type="Gene3D" id="3.30.1490.20">
    <property type="entry name" value="ATP-grasp fold, A domain"/>
    <property type="match status" value="1"/>
</dbReference>
<dbReference type="GO" id="GO:0005829">
    <property type="term" value="C:cytosol"/>
    <property type="evidence" value="ECO:0007669"/>
    <property type="project" value="TreeGrafter"/>
</dbReference>
<proteinExistence type="inferred from homology"/>
<evidence type="ECO:0000256" key="5">
    <source>
        <dbReference type="HAMAP-Rule" id="MF_01928"/>
    </source>
</evidence>
<keyword evidence="4 5" id="KW-0067">ATP-binding</keyword>
<dbReference type="Pfam" id="PF02222">
    <property type="entry name" value="ATP-grasp"/>
    <property type="match status" value="1"/>
</dbReference>
<keyword evidence="9" id="KW-1185">Reference proteome</keyword>
<feature type="binding site" evidence="5">
    <location>
        <position position="204"/>
    </location>
    <ligand>
        <name>ATP</name>
        <dbReference type="ChEBI" id="CHEBI:30616"/>
    </ligand>
</feature>
<dbReference type="GO" id="GO:0034028">
    <property type="term" value="F:5-(carboxyamino)imidazole ribonucleotide synthase activity"/>
    <property type="evidence" value="ECO:0007669"/>
    <property type="project" value="UniProtKB-UniRule"/>
</dbReference>
<evidence type="ECO:0000256" key="4">
    <source>
        <dbReference type="ARBA" id="ARBA00022840"/>
    </source>
</evidence>
<dbReference type="PROSITE" id="PS50975">
    <property type="entry name" value="ATP_GRASP"/>
    <property type="match status" value="1"/>
</dbReference>
<dbReference type="SUPFAM" id="SSF52440">
    <property type="entry name" value="PreATP-grasp domain"/>
    <property type="match status" value="1"/>
</dbReference>
<evidence type="ECO:0000313" key="8">
    <source>
        <dbReference type="EMBL" id="RCN56807.1"/>
    </source>
</evidence>
<dbReference type="RefSeq" id="WP_114283263.1">
    <property type="nucleotide sequence ID" value="NZ_PSYR01000002.1"/>
</dbReference>
<dbReference type="InterPro" id="IPR003135">
    <property type="entry name" value="ATP-grasp_carboxylate-amine"/>
</dbReference>
<feature type="binding site" evidence="5">
    <location>
        <begin position="255"/>
        <end position="256"/>
    </location>
    <ligand>
        <name>ATP</name>
        <dbReference type="ChEBI" id="CHEBI:30616"/>
    </ligand>
</feature>
<reference evidence="8 9" key="1">
    <citation type="submission" date="2018-02" db="EMBL/GenBank/DDBJ databases">
        <title>Insights into the biology of acidophilic members of the Acidiferrobacteraceae family derived from comparative genomic analyses.</title>
        <authorList>
            <person name="Issotta F."/>
            <person name="Thyssen C."/>
            <person name="Mena C."/>
            <person name="Moya A."/>
            <person name="Bellenberg S."/>
            <person name="Sproer C."/>
            <person name="Covarrubias P.C."/>
            <person name="Sand W."/>
            <person name="Quatrini R."/>
            <person name="Vera M."/>
        </authorList>
    </citation>
    <scope>NUCLEOTIDE SEQUENCE [LARGE SCALE GENOMIC DNA]</scope>
    <source>
        <strain evidence="9">m-1</strain>
    </source>
</reference>
<dbReference type="PANTHER" id="PTHR11609">
    <property type="entry name" value="PURINE BIOSYNTHESIS PROTEIN 6/7, PUR6/7"/>
    <property type="match status" value="1"/>
</dbReference>
<dbReference type="EC" id="6.3.4.18" evidence="5 6"/>
<dbReference type="NCBIfam" id="TIGR01161">
    <property type="entry name" value="purK"/>
    <property type="match status" value="1"/>
</dbReference>
<comment type="similarity">
    <text evidence="5 6">Belongs to the PurK/PurT family.</text>
</comment>
<feature type="binding site" evidence="5">
    <location>
        <position position="181"/>
    </location>
    <ligand>
        <name>ATP</name>
        <dbReference type="ChEBI" id="CHEBI:30616"/>
    </ligand>
</feature>
<evidence type="ECO:0000256" key="6">
    <source>
        <dbReference type="RuleBase" id="RU361200"/>
    </source>
</evidence>
<dbReference type="EMBL" id="PSYR01000002">
    <property type="protein sequence ID" value="RCN56807.1"/>
    <property type="molecule type" value="Genomic_DNA"/>
</dbReference>
<dbReference type="Gene3D" id="3.40.50.20">
    <property type="match status" value="1"/>
</dbReference>
<evidence type="ECO:0000256" key="2">
    <source>
        <dbReference type="ARBA" id="ARBA00022741"/>
    </source>
</evidence>
<name>A0A368HID5_9GAMM</name>
<keyword evidence="1 5" id="KW-0436">Ligase</keyword>
<dbReference type="InterPro" id="IPR013815">
    <property type="entry name" value="ATP_grasp_subdomain_1"/>
</dbReference>
<dbReference type="SUPFAM" id="SSF56059">
    <property type="entry name" value="Glutathione synthetase ATP-binding domain-like"/>
    <property type="match status" value="1"/>
</dbReference>
<comment type="caution">
    <text evidence="8">The sequence shown here is derived from an EMBL/GenBank/DDBJ whole genome shotgun (WGS) entry which is preliminary data.</text>
</comment>
<protein>
    <recommendedName>
        <fullName evidence="5 6">N5-carboxyaminoimidazole ribonucleotide synthase</fullName>
        <shortName evidence="5 6">N5-CAIR synthase</shortName>
        <ecNumber evidence="5 6">6.3.4.18</ecNumber>
    </recommendedName>
    <alternativeName>
        <fullName evidence="5 6">5-(carboxyamino)imidazole ribonucleotide synthetase</fullName>
    </alternativeName>
</protein>
<dbReference type="GO" id="GO:0004638">
    <property type="term" value="F:phosphoribosylaminoimidazole carboxylase activity"/>
    <property type="evidence" value="ECO:0007669"/>
    <property type="project" value="InterPro"/>
</dbReference>
<evidence type="ECO:0000256" key="3">
    <source>
        <dbReference type="ARBA" id="ARBA00022755"/>
    </source>
</evidence>
<keyword evidence="3 5" id="KW-0658">Purine biosynthesis</keyword>
<dbReference type="GO" id="GO:0006189">
    <property type="term" value="P:'de novo' IMP biosynthetic process"/>
    <property type="evidence" value="ECO:0007669"/>
    <property type="project" value="UniProtKB-UniRule"/>
</dbReference>
<dbReference type="UniPathway" id="UPA00074">
    <property type="reaction ID" value="UER00942"/>
</dbReference>
<dbReference type="AlphaFoldDB" id="A0A368HID5"/>
<evidence type="ECO:0000256" key="1">
    <source>
        <dbReference type="ARBA" id="ARBA00022598"/>
    </source>
</evidence>
<organism evidence="8 9">
    <name type="scientific">Acidiferrobacter thiooxydans</name>
    <dbReference type="NCBI Taxonomy" id="163359"/>
    <lineage>
        <taxon>Bacteria</taxon>
        <taxon>Pseudomonadati</taxon>
        <taxon>Pseudomonadota</taxon>
        <taxon>Gammaproteobacteria</taxon>
        <taxon>Acidiferrobacterales</taxon>
        <taxon>Acidiferrobacteraceae</taxon>
        <taxon>Acidiferrobacter</taxon>
    </lineage>
</organism>
<feature type="binding site" evidence="5">
    <location>
        <begin position="173"/>
        <end position="176"/>
    </location>
    <ligand>
        <name>ATP</name>
        <dbReference type="ChEBI" id="CHEBI:30616"/>
    </ligand>
</feature>
<dbReference type="Pfam" id="PF17769">
    <property type="entry name" value="PurK_C"/>
    <property type="match status" value="1"/>
</dbReference>
<feature type="domain" description="ATP-grasp" evidence="7">
    <location>
        <begin position="102"/>
        <end position="285"/>
    </location>
</feature>
<comment type="function">
    <text evidence="5">Catalyzes the ATP-dependent conversion of 5-aminoimidazole ribonucleotide (AIR) and HCO(3)(-) to N5-carboxyaminoimidazole ribonucleotide (N5-CAIR).</text>
</comment>
<dbReference type="InterPro" id="IPR016185">
    <property type="entry name" value="PreATP-grasp_dom_sf"/>
</dbReference>
<dbReference type="SUPFAM" id="SSF51246">
    <property type="entry name" value="Rudiment single hybrid motif"/>
    <property type="match status" value="1"/>
</dbReference>
<sequence length="364" mass="38885">MIVGIIGGGQLAQMLAMAGQPLGIRCLFLDPAPDACARTAGELLCGDYGDARLLDELARRATVVTYEFENVPEASLRRLASRVRVHPHPGALALARDRWHEKRLFADLGLSTPPFVAVDTRADLDRALAVTGWPAVLKTRTMGYDGKGQRVLRTPGDVDAAFAALSGTPLILEGFVAFDREVSLVAVRSADGDARFYPLTENVHRNGVLVQSRARPGDPMASRAEGYVGRLLAHLDYVGVLAVEFFQKGDMLLANEMAPRVHNSGHWTLEGAETSQFENHMRAVLGLPLGATHGLAPSGMVNFVGYLPEASAVLAVPGTHLHVYGKAARPGRKLGHATVRAPREGDVLDALARLRMLADAGGAG</sequence>
<dbReference type="NCBIfam" id="NF004679">
    <property type="entry name" value="PRK06019.1-5"/>
    <property type="match status" value="1"/>
</dbReference>
<dbReference type="InterPro" id="IPR040686">
    <property type="entry name" value="PurK_C"/>
</dbReference>
<comment type="function">
    <text evidence="6">Catalyzes the ATP-dependent conversion of 5-aminoimidazole ribonucleotide (AIR) and HCO(3)- to N5-carboxyaminoimidazole ribonucleotide (N5-CAIR).</text>
</comment>
<feature type="binding site" evidence="5">
    <location>
        <position position="98"/>
    </location>
    <ligand>
        <name>ATP</name>
        <dbReference type="ChEBI" id="CHEBI:30616"/>
    </ligand>
</feature>
<dbReference type="GO" id="GO:0005524">
    <property type="term" value="F:ATP binding"/>
    <property type="evidence" value="ECO:0007669"/>
    <property type="project" value="UniProtKB-UniRule"/>
</dbReference>